<comment type="caution">
    <text evidence="2">The sequence shown here is derived from an EMBL/GenBank/DDBJ whole genome shotgun (WGS) entry which is preliminary data.</text>
</comment>
<evidence type="ECO:0000313" key="3">
    <source>
        <dbReference type="Proteomes" id="UP000019141"/>
    </source>
</evidence>
<dbReference type="SUPFAM" id="SSF51197">
    <property type="entry name" value="Clavaminate synthase-like"/>
    <property type="match status" value="1"/>
</dbReference>
<name>W4M0D7_ENTF1</name>
<sequence>MTVVLSTIASTYERDGFAFPYDVISPGEAQAIRADLEAAETELAERPTELALLRSYPDRLLPSFDALIRHPRLIEAASQILGPDLMVWSGGLFLKEAQTPSYVSWHQDLTYWGLSDLQEVTAWVALSPATIESGCMRFVPGSHQHPIVQHVDSFADDNLLSRGQEIAVDVVESDTVDVILQPGQASLHHGHLFHASGPNQTDDRRIGVAIRYITPAMHQKSGDHSLVAHVSGEDRYGHFTVAGPPQGRLLEADFELCRQDVAIKRRVLYEGAEQSGGKRYK</sequence>
<keyword evidence="3" id="KW-1185">Reference proteome</keyword>
<reference evidence="2 3" key="1">
    <citation type="journal article" date="2014" name="Nature">
        <title>An environmental bacterial taxon with a large and distinct metabolic repertoire.</title>
        <authorList>
            <person name="Wilson M.C."/>
            <person name="Mori T."/>
            <person name="Ruckert C."/>
            <person name="Uria A.R."/>
            <person name="Helf M.J."/>
            <person name="Takada K."/>
            <person name="Gernert C."/>
            <person name="Steffens U.A."/>
            <person name="Heycke N."/>
            <person name="Schmitt S."/>
            <person name="Rinke C."/>
            <person name="Helfrich E.J."/>
            <person name="Brachmann A.O."/>
            <person name="Gurgui C."/>
            <person name="Wakimoto T."/>
            <person name="Kracht M."/>
            <person name="Crusemann M."/>
            <person name="Hentschel U."/>
            <person name="Abe I."/>
            <person name="Matsunaga S."/>
            <person name="Kalinowski J."/>
            <person name="Takeyama H."/>
            <person name="Piel J."/>
        </authorList>
    </citation>
    <scope>NUCLEOTIDE SEQUENCE [LARGE SCALE GENOMIC DNA]</scope>
    <source>
        <strain evidence="3">TSY1</strain>
    </source>
</reference>
<dbReference type="EMBL" id="AZHW01000075">
    <property type="protein sequence ID" value="ETX03132.1"/>
    <property type="molecule type" value="Genomic_DNA"/>
</dbReference>
<dbReference type="Gene3D" id="2.60.120.620">
    <property type="entry name" value="q2cbj1_9rhob like domain"/>
    <property type="match status" value="1"/>
</dbReference>
<gene>
    <name evidence="2" type="ORF">ETSY1_01175</name>
</gene>
<evidence type="ECO:0008006" key="4">
    <source>
        <dbReference type="Google" id="ProtNLM"/>
    </source>
</evidence>
<protein>
    <recommendedName>
        <fullName evidence="4">Phytanoyl-CoA dioxygenase</fullName>
    </recommendedName>
</protein>
<dbReference type="GO" id="GO:0005506">
    <property type="term" value="F:iron ion binding"/>
    <property type="evidence" value="ECO:0007669"/>
    <property type="project" value="UniProtKB-ARBA"/>
</dbReference>
<evidence type="ECO:0000313" key="2">
    <source>
        <dbReference type="EMBL" id="ETX03132.1"/>
    </source>
</evidence>
<accession>W4M0D7</accession>
<dbReference type="PATRIC" id="fig|1429438.4.peg.420"/>
<proteinExistence type="predicted"/>
<dbReference type="InterPro" id="IPR008775">
    <property type="entry name" value="Phytyl_CoA_dOase-like"/>
</dbReference>
<dbReference type="GO" id="GO:0016706">
    <property type="term" value="F:2-oxoglutarate-dependent dioxygenase activity"/>
    <property type="evidence" value="ECO:0007669"/>
    <property type="project" value="UniProtKB-ARBA"/>
</dbReference>
<evidence type="ECO:0000256" key="1">
    <source>
        <dbReference type="ARBA" id="ARBA00001954"/>
    </source>
</evidence>
<dbReference type="Proteomes" id="UP000019141">
    <property type="component" value="Unassembled WGS sequence"/>
</dbReference>
<dbReference type="PANTHER" id="PTHR20883:SF48">
    <property type="entry name" value="ECTOINE DIOXYGENASE"/>
    <property type="match status" value="1"/>
</dbReference>
<dbReference type="PANTHER" id="PTHR20883">
    <property type="entry name" value="PHYTANOYL-COA DIOXYGENASE DOMAIN CONTAINING 1"/>
    <property type="match status" value="1"/>
</dbReference>
<dbReference type="Pfam" id="PF05721">
    <property type="entry name" value="PhyH"/>
    <property type="match status" value="1"/>
</dbReference>
<comment type="cofactor">
    <cofactor evidence="1">
        <name>Fe(2+)</name>
        <dbReference type="ChEBI" id="CHEBI:29033"/>
    </cofactor>
</comment>
<organism evidence="2 3">
    <name type="scientific">Entotheonella factor</name>
    <dbReference type="NCBI Taxonomy" id="1429438"/>
    <lineage>
        <taxon>Bacteria</taxon>
        <taxon>Pseudomonadati</taxon>
        <taxon>Nitrospinota/Tectimicrobiota group</taxon>
        <taxon>Candidatus Tectimicrobiota</taxon>
        <taxon>Candidatus Entotheonellia</taxon>
        <taxon>Candidatus Entotheonellales</taxon>
        <taxon>Candidatus Entotheonellaceae</taxon>
        <taxon>Candidatus Entotheonella</taxon>
    </lineage>
</organism>
<dbReference type="HOGENOM" id="CLU_048953_9_0_7"/>
<dbReference type="AlphaFoldDB" id="W4M0D7"/>